<accession>A0A6A1K362</accession>
<evidence type="ECO:0000313" key="2">
    <source>
        <dbReference type="Proteomes" id="UP000491168"/>
    </source>
</evidence>
<dbReference type="Proteomes" id="UP000491168">
    <property type="component" value="Unassembled WGS sequence"/>
</dbReference>
<dbReference type="AlphaFoldDB" id="A0A6A1K362"/>
<reference evidence="1 2" key="1">
    <citation type="journal article" date="2019" name="Nat. Med.">
        <title>A library of human gut bacterial isolates paired with longitudinal multiomics data enables mechanistic microbiome research.</title>
        <authorList>
            <person name="Poyet M."/>
            <person name="Groussin M."/>
            <person name="Gibbons S.M."/>
            <person name="Avila-Pacheco J."/>
            <person name="Jiang X."/>
            <person name="Kearney S.M."/>
            <person name="Perrotta A.R."/>
            <person name="Berdy B."/>
            <person name="Zhao S."/>
            <person name="Lieberman T.D."/>
            <person name="Swanson P.K."/>
            <person name="Smith M."/>
            <person name="Roesemann S."/>
            <person name="Alexander J.E."/>
            <person name="Rich S.A."/>
            <person name="Livny J."/>
            <person name="Vlamakis H."/>
            <person name="Clish C."/>
            <person name="Bullock K."/>
            <person name="Deik A."/>
            <person name="Scott J."/>
            <person name="Pierce K.A."/>
            <person name="Xavier R.J."/>
            <person name="Alm E.J."/>
        </authorList>
    </citation>
    <scope>NUCLEOTIDE SEQUENCE [LARGE SCALE GENOMIC DNA]</scope>
    <source>
        <strain evidence="1 2">BIOML-A21</strain>
    </source>
</reference>
<organism evidence="1 2">
    <name type="scientific">Bacteroides caccae</name>
    <dbReference type="NCBI Taxonomy" id="47678"/>
    <lineage>
        <taxon>Bacteria</taxon>
        <taxon>Pseudomonadati</taxon>
        <taxon>Bacteroidota</taxon>
        <taxon>Bacteroidia</taxon>
        <taxon>Bacteroidales</taxon>
        <taxon>Bacteroidaceae</taxon>
        <taxon>Bacteroides</taxon>
    </lineage>
</organism>
<protein>
    <submittedName>
        <fullName evidence="1">Uncharacterized protein</fullName>
    </submittedName>
</protein>
<gene>
    <name evidence="1" type="ORF">F2Y35_01585</name>
</gene>
<evidence type="ECO:0000313" key="1">
    <source>
        <dbReference type="EMBL" id="KAA5495949.1"/>
    </source>
</evidence>
<comment type="caution">
    <text evidence="1">The sequence shown here is derived from an EMBL/GenBank/DDBJ whole genome shotgun (WGS) entry which is preliminary data.</text>
</comment>
<sequence>MFKNKKDEKEPIAIPAYNDVIVFSTKPDVEYTVMVDVERKSGRTIYSGTPNKKVKSLGNRVLGKISGWNDFKSDSIKKMR</sequence>
<dbReference type="EMBL" id="VVYF01000001">
    <property type="protein sequence ID" value="KAA5495949.1"/>
    <property type="molecule type" value="Genomic_DNA"/>
</dbReference>
<dbReference type="RefSeq" id="WP_149928138.1">
    <property type="nucleotide sequence ID" value="NZ_VVYE01000001.1"/>
</dbReference>
<name>A0A6A1K362_9BACE</name>
<proteinExistence type="predicted"/>